<dbReference type="InterPro" id="IPR003690">
    <property type="entry name" value="MTERF"/>
</dbReference>
<reference evidence="3" key="1">
    <citation type="submission" date="2014-03" db="EMBL/GenBank/DDBJ databases">
        <title>The sialotranscriptome of Amblyomma triste, Amblyomma parvum and Amblyomma cajennense ticks, uncovered by 454-based RNA-seq.</title>
        <authorList>
            <person name="Garcia G.R."/>
            <person name="Gardinassi L.G."/>
            <person name="Ribeiro J.M."/>
            <person name="Anatriello E."/>
            <person name="Ferreira B.R."/>
            <person name="Moreira H.N."/>
            <person name="Mafra C."/>
            <person name="Olegario M.M."/>
            <person name="Szabo P.J."/>
            <person name="Miranda-Santos I.K."/>
            <person name="Maruyama S.R."/>
        </authorList>
    </citation>
    <scope>NUCLEOTIDE SEQUENCE</scope>
    <source>
        <strain evidence="3">Mato Grasso do Sul</strain>
        <tissue evidence="3">Salivary glands</tissue>
    </source>
</reference>
<dbReference type="SMART" id="SM00733">
    <property type="entry name" value="Mterf"/>
    <property type="match status" value="6"/>
</dbReference>
<accession>A0A023GC11</accession>
<sequence length="420" mass="47138">MASNAFRTWLLSGSSRCLRSALLKRVQPQAFDTSQDVKLCSMPNYRKDAASATASKQANHSIGGAEYFKSLYDSSHEVADTPTAHIQNTADESSQAAVFQVPDVADLENEDLATLQDKLSLEPRLDALSTSVDAEFLDEMGPALPKSFNLAAYANKSVTVQRLVQLGMDLSVCEKKGLGQELITLDFEKDVEPLIRFLISQGIPADRLGWWFTKNPYVFQEPLENLQVRIDYLVSKRFSPEAVTRIVSNAPLFLAFRVENMDRRLGFLQSTLSLSGAEVRHIVTRYPKLPTMKLHNVANNAFAIKEEMGFTEYEMKQMIMVCPKLLVSCRDNIVNAFTYLNKEAGLSHAQIMQFPAILRTRECIYKPRHQFLVKIGRAQFDPKEPNYVSPQALVVGTDAVFCENIARTSVDTYNAFLKTL</sequence>
<dbReference type="PANTHER" id="PTHR13068">
    <property type="entry name" value="CGI-12 PROTEIN-RELATED"/>
    <property type="match status" value="1"/>
</dbReference>
<evidence type="ECO:0000256" key="2">
    <source>
        <dbReference type="ARBA" id="ARBA00022946"/>
    </source>
</evidence>
<name>A0A023GC11_AMBTT</name>
<dbReference type="AlphaFoldDB" id="A0A023GC11"/>
<dbReference type="GO" id="GO:0005739">
    <property type="term" value="C:mitochondrion"/>
    <property type="evidence" value="ECO:0007669"/>
    <property type="project" value="TreeGrafter"/>
</dbReference>
<organism evidence="3">
    <name type="scientific">Amblyomma triste</name>
    <name type="common">Neotropical tick</name>
    <dbReference type="NCBI Taxonomy" id="251400"/>
    <lineage>
        <taxon>Eukaryota</taxon>
        <taxon>Metazoa</taxon>
        <taxon>Ecdysozoa</taxon>
        <taxon>Arthropoda</taxon>
        <taxon>Chelicerata</taxon>
        <taxon>Arachnida</taxon>
        <taxon>Acari</taxon>
        <taxon>Parasitiformes</taxon>
        <taxon>Ixodida</taxon>
        <taxon>Ixodoidea</taxon>
        <taxon>Ixodidae</taxon>
        <taxon>Amblyomminae</taxon>
        <taxon>Amblyomma</taxon>
    </lineage>
</organism>
<dbReference type="Pfam" id="PF02536">
    <property type="entry name" value="mTERF"/>
    <property type="match status" value="1"/>
</dbReference>
<dbReference type="PANTHER" id="PTHR13068:SF112">
    <property type="entry name" value="TRANSCRIPTION TERMINATION FACTOR 3, MITOCHONDRIAL"/>
    <property type="match status" value="1"/>
</dbReference>
<evidence type="ECO:0000256" key="1">
    <source>
        <dbReference type="ARBA" id="ARBA00007692"/>
    </source>
</evidence>
<dbReference type="GO" id="GO:0003676">
    <property type="term" value="F:nucleic acid binding"/>
    <property type="evidence" value="ECO:0007669"/>
    <property type="project" value="InterPro"/>
</dbReference>
<dbReference type="Gene3D" id="1.25.70.10">
    <property type="entry name" value="Transcription termination factor 3, mitochondrial"/>
    <property type="match status" value="1"/>
</dbReference>
<dbReference type="InterPro" id="IPR038538">
    <property type="entry name" value="MTERF_sf"/>
</dbReference>
<protein>
    <submittedName>
        <fullName evidence="3">Putative transcription termination factor</fullName>
    </submittedName>
</protein>
<dbReference type="GO" id="GO:0061668">
    <property type="term" value="P:mitochondrial ribosome assembly"/>
    <property type="evidence" value="ECO:0007669"/>
    <property type="project" value="TreeGrafter"/>
</dbReference>
<dbReference type="EMBL" id="GBBM01005208">
    <property type="protein sequence ID" value="JAC30210.1"/>
    <property type="molecule type" value="mRNA"/>
</dbReference>
<keyword evidence="2" id="KW-0809">Transit peptide</keyword>
<proteinExistence type="evidence at transcript level"/>
<comment type="similarity">
    <text evidence="1">Belongs to the mTERF family.</text>
</comment>
<dbReference type="GO" id="GO:0006390">
    <property type="term" value="P:mitochondrial transcription"/>
    <property type="evidence" value="ECO:0007669"/>
    <property type="project" value="TreeGrafter"/>
</dbReference>
<evidence type="ECO:0000313" key="3">
    <source>
        <dbReference type="EMBL" id="JAC30210.1"/>
    </source>
</evidence>